<dbReference type="AlphaFoldDB" id="Q6EQ83"/>
<protein>
    <submittedName>
        <fullName evidence="1">Uncharacterized protein</fullName>
    </submittedName>
</protein>
<reference evidence="2" key="2">
    <citation type="journal article" date="2008" name="Nucleic Acids Res.">
        <title>The rice annotation project database (RAP-DB): 2008 update.</title>
        <authorList>
            <consortium name="The rice annotation project (RAP)"/>
        </authorList>
    </citation>
    <scope>GENOME REANNOTATION</scope>
    <source>
        <strain evidence="2">cv. Nipponbare</strain>
    </source>
</reference>
<name>Q6EQ83_ORYSJ</name>
<dbReference type="EMBL" id="AP005705">
    <property type="protein sequence ID" value="BAD29187.1"/>
    <property type="molecule type" value="Genomic_DNA"/>
</dbReference>
<accession>Q6EQ83</accession>
<proteinExistence type="predicted"/>
<dbReference type="Proteomes" id="UP000000763">
    <property type="component" value="Chromosome 9"/>
</dbReference>
<organism evidence="1 2">
    <name type="scientific">Oryza sativa subsp. japonica</name>
    <name type="common">Rice</name>
    <dbReference type="NCBI Taxonomy" id="39947"/>
    <lineage>
        <taxon>Eukaryota</taxon>
        <taxon>Viridiplantae</taxon>
        <taxon>Streptophyta</taxon>
        <taxon>Embryophyta</taxon>
        <taxon>Tracheophyta</taxon>
        <taxon>Spermatophyta</taxon>
        <taxon>Magnoliopsida</taxon>
        <taxon>Liliopsida</taxon>
        <taxon>Poales</taxon>
        <taxon>Poaceae</taxon>
        <taxon>BOP clade</taxon>
        <taxon>Oryzoideae</taxon>
        <taxon>Oryzeae</taxon>
        <taxon>Oryzinae</taxon>
        <taxon>Oryza</taxon>
        <taxon>Oryza sativa</taxon>
    </lineage>
</organism>
<evidence type="ECO:0000313" key="2">
    <source>
        <dbReference type="Proteomes" id="UP000000763"/>
    </source>
</evidence>
<evidence type="ECO:0000313" key="1">
    <source>
        <dbReference type="EMBL" id="BAD29187.1"/>
    </source>
</evidence>
<sequence>MTTMSSLQLRLLRFLVKRLGEIRLHGEENSHLRVGGIVEFALLINRFAQGSASVVGSAIGRGGVAMCQSPCSCEEENSSDKNKETLCLPTTTVGGDASSRLSAVVGVHCHTSLELLDFVRKSVSSIEVAGKGGKKIAGIRQSAAMRVGSPSPSWNCSFTLGALGVAFWGEGRLLQGASYGYDCEAQLGGAEPPCAHPRVHAKKGSATIDGGRWLEAPPPPPVATLPPGSCATTFVPISELGLVGISFVEAVGKGGKEIAGIRQSAAMGVGMVGHVL</sequence>
<reference evidence="2" key="1">
    <citation type="journal article" date="2005" name="Nature">
        <title>The map-based sequence of the rice genome.</title>
        <authorList>
            <consortium name="International rice genome sequencing project (IRGSP)"/>
            <person name="Matsumoto T."/>
            <person name="Wu J."/>
            <person name="Kanamori H."/>
            <person name="Katayose Y."/>
            <person name="Fujisawa M."/>
            <person name="Namiki N."/>
            <person name="Mizuno H."/>
            <person name="Yamamoto K."/>
            <person name="Antonio B.A."/>
            <person name="Baba T."/>
            <person name="Sakata K."/>
            <person name="Nagamura Y."/>
            <person name="Aoki H."/>
            <person name="Arikawa K."/>
            <person name="Arita K."/>
            <person name="Bito T."/>
            <person name="Chiden Y."/>
            <person name="Fujitsuka N."/>
            <person name="Fukunaka R."/>
            <person name="Hamada M."/>
            <person name="Harada C."/>
            <person name="Hayashi A."/>
            <person name="Hijishita S."/>
            <person name="Honda M."/>
            <person name="Hosokawa S."/>
            <person name="Ichikawa Y."/>
            <person name="Idonuma A."/>
            <person name="Iijima M."/>
            <person name="Ikeda M."/>
            <person name="Ikeno M."/>
            <person name="Ito K."/>
            <person name="Ito S."/>
            <person name="Ito T."/>
            <person name="Ito Y."/>
            <person name="Ito Y."/>
            <person name="Iwabuchi A."/>
            <person name="Kamiya K."/>
            <person name="Karasawa W."/>
            <person name="Kurita K."/>
            <person name="Katagiri S."/>
            <person name="Kikuta A."/>
            <person name="Kobayashi H."/>
            <person name="Kobayashi N."/>
            <person name="Machita K."/>
            <person name="Maehara T."/>
            <person name="Masukawa M."/>
            <person name="Mizubayashi T."/>
            <person name="Mukai Y."/>
            <person name="Nagasaki H."/>
            <person name="Nagata Y."/>
            <person name="Naito S."/>
            <person name="Nakashima M."/>
            <person name="Nakama Y."/>
            <person name="Nakamichi Y."/>
            <person name="Nakamura M."/>
            <person name="Meguro A."/>
            <person name="Negishi M."/>
            <person name="Ohta I."/>
            <person name="Ohta T."/>
            <person name="Okamoto M."/>
            <person name="Ono N."/>
            <person name="Saji S."/>
            <person name="Sakaguchi M."/>
            <person name="Sakai K."/>
            <person name="Shibata M."/>
            <person name="Shimokawa T."/>
            <person name="Song J."/>
            <person name="Takazaki Y."/>
            <person name="Terasawa K."/>
            <person name="Tsugane M."/>
            <person name="Tsuji K."/>
            <person name="Ueda S."/>
            <person name="Waki K."/>
            <person name="Yamagata H."/>
            <person name="Yamamoto M."/>
            <person name="Yamamoto S."/>
            <person name="Yamane H."/>
            <person name="Yoshiki S."/>
            <person name="Yoshihara R."/>
            <person name="Yukawa K."/>
            <person name="Zhong H."/>
            <person name="Yano M."/>
            <person name="Yuan Q."/>
            <person name="Ouyang S."/>
            <person name="Liu J."/>
            <person name="Jones K.M."/>
            <person name="Gansberger K."/>
            <person name="Moffat K."/>
            <person name="Hill J."/>
            <person name="Bera J."/>
            <person name="Fadrosh D."/>
            <person name="Jin S."/>
            <person name="Johri S."/>
            <person name="Kim M."/>
            <person name="Overton L."/>
            <person name="Reardon M."/>
            <person name="Tsitrin T."/>
            <person name="Vuong H."/>
            <person name="Weaver B."/>
            <person name="Ciecko A."/>
            <person name="Tallon L."/>
            <person name="Jackson J."/>
            <person name="Pai G."/>
            <person name="Aken S.V."/>
            <person name="Utterback T."/>
            <person name="Reidmuller S."/>
            <person name="Feldblyum T."/>
            <person name="Hsiao J."/>
            <person name="Zismann V."/>
            <person name="Iobst S."/>
            <person name="de Vazeille A.R."/>
            <person name="Buell C.R."/>
            <person name="Ying K."/>
            <person name="Li Y."/>
            <person name="Lu T."/>
            <person name="Huang Y."/>
            <person name="Zhao Q."/>
            <person name="Feng Q."/>
            <person name="Zhang L."/>
            <person name="Zhu J."/>
            <person name="Weng Q."/>
            <person name="Mu J."/>
            <person name="Lu Y."/>
            <person name="Fan D."/>
            <person name="Liu Y."/>
            <person name="Guan J."/>
            <person name="Zhang Y."/>
            <person name="Yu S."/>
            <person name="Liu X."/>
            <person name="Zhang Y."/>
            <person name="Hong G."/>
            <person name="Han B."/>
            <person name="Choisne N."/>
            <person name="Demange N."/>
            <person name="Orjeda G."/>
            <person name="Samain S."/>
            <person name="Cattolico L."/>
            <person name="Pelletier E."/>
            <person name="Couloux A."/>
            <person name="Segurens B."/>
            <person name="Wincker P."/>
            <person name="D'Hont A."/>
            <person name="Scarpelli C."/>
            <person name="Weissenbach J."/>
            <person name="Salanoubat M."/>
            <person name="Quetier F."/>
            <person name="Yu Y."/>
            <person name="Kim H.R."/>
            <person name="Rambo T."/>
            <person name="Currie J."/>
            <person name="Collura K."/>
            <person name="Luo M."/>
            <person name="Yang T."/>
            <person name="Ammiraju J.S.S."/>
            <person name="Engler F."/>
            <person name="Soderlund C."/>
            <person name="Wing R.A."/>
            <person name="Palmer L.E."/>
            <person name="de la Bastide M."/>
            <person name="Spiegel L."/>
            <person name="Nascimento L."/>
            <person name="Zutavern T."/>
            <person name="O'Shaughnessy A."/>
            <person name="Dike S."/>
            <person name="Dedhia N."/>
            <person name="Preston R."/>
            <person name="Balija V."/>
            <person name="McCombie W.R."/>
            <person name="Chow T."/>
            <person name="Chen H."/>
            <person name="Chung M."/>
            <person name="Chen C."/>
            <person name="Shaw J."/>
            <person name="Wu H."/>
            <person name="Hsiao K."/>
            <person name="Chao Y."/>
            <person name="Chu M."/>
            <person name="Cheng C."/>
            <person name="Hour A."/>
            <person name="Lee P."/>
            <person name="Lin S."/>
            <person name="Lin Y."/>
            <person name="Liou J."/>
            <person name="Liu S."/>
            <person name="Hsing Y."/>
            <person name="Raghuvanshi S."/>
            <person name="Mohanty A."/>
            <person name="Bharti A.K."/>
            <person name="Gaur A."/>
            <person name="Gupta V."/>
            <person name="Kumar D."/>
            <person name="Ravi V."/>
            <person name="Vij S."/>
            <person name="Kapur A."/>
            <person name="Khurana P."/>
            <person name="Khurana P."/>
            <person name="Khurana J.P."/>
            <person name="Tyagi A.K."/>
            <person name="Gaikwad K."/>
            <person name="Singh A."/>
            <person name="Dalal V."/>
            <person name="Srivastava S."/>
            <person name="Dixit A."/>
            <person name="Pal A.K."/>
            <person name="Ghazi I.A."/>
            <person name="Yadav M."/>
            <person name="Pandit A."/>
            <person name="Bhargava A."/>
            <person name="Sureshbabu K."/>
            <person name="Batra K."/>
            <person name="Sharma T.R."/>
            <person name="Mohapatra T."/>
            <person name="Singh N.K."/>
            <person name="Messing J."/>
            <person name="Nelson A.B."/>
            <person name="Fuks G."/>
            <person name="Kavchok S."/>
            <person name="Keizer G."/>
            <person name="Linton E."/>
            <person name="Llaca V."/>
            <person name="Song R."/>
            <person name="Tanyolac B."/>
            <person name="Young S."/>
            <person name="Ho-Il K."/>
            <person name="Hahn J.H."/>
            <person name="Sangsakoo G."/>
            <person name="Vanavichit A."/>
            <person name="de Mattos Luiz.A.T."/>
            <person name="Zimmer P.D."/>
            <person name="Malone G."/>
            <person name="Dellagostin O."/>
            <person name="de Oliveira A.C."/>
            <person name="Bevan M."/>
            <person name="Bancroft I."/>
            <person name="Minx P."/>
            <person name="Cordum H."/>
            <person name="Wilson R."/>
            <person name="Cheng Z."/>
            <person name="Jin W."/>
            <person name="Jiang J."/>
            <person name="Leong S.A."/>
            <person name="Iwama H."/>
            <person name="Gojobori T."/>
            <person name="Itoh T."/>
            <person name="Niimura Y."/>
            <person name="Fujii Y."/>
            <person name="Habara T."/>
            <person name="Sakai H."/>
            <person name="Sato Y."/>
            <person name="Wilson G."/>
            <person name="Kumar K."/>
            <person name="McCouch S."/>
            <person name="Juretic N."/>
            <person name="Hoen D."/>
            <person name="Wright S."/>
            <person name="Bruskiewich R."/>
            <person name="Bureau T."/>
            <person name="Miyao A."/>
            <person name="Hirochika H."/>
            <person name="Nishikawa T."/>
            <person name="Kadowaki K."/>
            <person name="Sugiura M."/>
            <person name="Burr B."/>
            <person name="Sasaki T."/>
        </authorList>
    </citation>
    <scope>NUCLEOTIDE SEQUENCE [LARGE SCALE GENOMIC DNA]</scope>
    <source>
        <strain evidence="2">cv. Nipponbare</strain>
    </source>
</reference>
<gene>
    <name evidence="1" type="primary">P0453B09.48</name>
</gene>